<accession>A0A2P2PT21</accession>
<dbReference type="AlphaFoldDB" id="A0A2P2PT21"/>
<proteinExistence type="predicted"/>
<evidence type="ECO:0000313" key="1">
    <source>
        <dbReference type="EMBL" id="MBX57897.1"/>
    </source>
</evidence>
<sequence length="22" mass="2577">MIACKAFRSALVLLIWIWQVKS</sequence>
<dbReference type="EMBL" id="GGEC01077413">
    <property type="protein sequence ID" value="MBX57897.1"/>
    <property type="molecule type" value="Transcribed_RNA"/>
</dbReference>
<reference evidence="1" key="1">
    <citation type="submission" date="2018-02" db="EMBL/GenBank/DDBJ databases">
        <title>Rhizophora mucronata_Transcriptome.</title>
        <authorList>
            <person name="Meera S.P."/>
            <person name="Sreeshan A."/>
            <person name="Augustine A."/>
        </authorList>
    </citation>
    <scope>NUCLEOTIDE SEQUENCE</scope>
    <source>
        <tissue evidence="1">Leaf</tissue>
    </source>
</reference>
<protein>
    <submittedName>
        <fullName evidence="1">Uncharacterized protein</fullName>
    </submittedName>
</protein>
<name>A0A2P2PT21_RHIMU</name>
<organism evidence="1">
    <name type="scientific">Rhizophora mucronata</name>
    <name type="common">Asiatic mangrove</name>
    <dbReference type="NCBI Taxonomy" id="61149"/>
    <lineage>
        <taxon>Eukaryota</taxon>
        <taxon>Viridiplantae</taxon>
        <taxon>Streptophyta</taxon>
        <taxon>Embryophyta</taxon>
        <taxon>Tracheophyta</taxon>
        <taxon>Spermatophyta</taxon>
        <taxon>Magnoliopsida</taxon>
        <taxon>eudicotyledons</taxon>
        <taxon>Gunneridae</taxon>
        <taxon>Pentapetalae</taxon>
        <taxon>rosids</taxon>
        <taxon>fabids</taxon>
        <taxon>Malpighiales</taxon>
        <taxon>Rhizophoraceae</taxon>
        <taxon>Rhizophora</taxon>
    </lineage>
</organism>